<dbReference type="Proteomes" id="UP001519332">
    <property type="component" value="Unassembled WGS sequence"/>
</dbReference>
<dbReference type="Pfam" id="PF00072">
    <property type="entry name" value="Response_reg"/>
    <property type="match status" value="1"/>
</dbReference>
<dbReference type="InterPro" id="IPR058245">
    <property type="entry name" value="NreC/VraR/RcsB-like_REC"/>
</dbReference>
<feature type="modified residue" description="4-aspartylphosphate" evidence="1">
    <location>
        <position position="54"/>
    </location>
</feature>
<name>A0ABS4TM22_9PSEU</name>
<keyword evidence="4" id="KW-1185">Reference proteome</keyword>
<dbReference type="EMBL" id="JAGINW010000001">
    <property type="protein sequence ID" value="MBP2324968.1"/>
    <property type="molecule type" value="Genomic_DNA"/>
</dbReference>
<keyword evidence="3" id="KW-0238">DNA-binding</keyword>
<dbReference type="PROSITE" id="PS50110">
    <property type="entry name" value="RESPONSE_REGULATORY"/>
    <property type="match status" value="1"/>
</dbReference>
<accession>A0ABS4TM22</accession>
<evidence type="ECO:0000313" key="3">
    <source>
        <dbReference type="EMBL" id="MBP2324968.1"/>
    </source>
</evidence>
<protein>
    <submittedName>
        <fullName evidence="3">DNA-binding NarL/FixJ family response regulator</fullName>
    </submittedName>
</protein>
<dbReference type="InterPro" id="IPR011006">
    <property type="entry name" value="CheY-like_superfamily"/>
</dbReference>
<sequence>MVPRVLIVDDHAAFRSFAHRVLVADGLVVVGEAADGAAAIAAVSELRPDVVLLDVGLPDMDGFTVAKALVAQDKPPVVVLVSSRSREDYGALIDVSSAVGFIAKSALSGDLVRQLLAAGT</sequence>
<evidence type="ECO:0000256" key="1">
    <source>
        <dbReference type="PROSITE-ProRule" id="PRU00169"/>
    </source>
</evidence>
<proteinExistence type="predicted"/>
<dbReference type="GO" id="GO:0003677">
    <property type="term" value="F:DNA binding"/>
    <property type="evidence" value="ECO:0007669"/>
    <property type="project" value="UniProtKB-KW"/>
</dbReference>
<evidence type="ECO:0000313" key="4">
    <source>
        <dbReference type="Proteomes" id="UP001519332"/>
    </source>
</evidence>
<feature type="domain" description="Response regulatory" evidence="2">
    <location>
        <begin position="4"/>
        <end position="119"/>
    </location>
</feature>
<evidence type="ECO:0000259" key="2">
    <source>
        <dbReference type="PROSITE" id="PS50110"/>
    </source>
</evidence>
<dbReference type="SUPFAM" id="SSF52172">
    <property type="entry name" value="CheY-like"/>
    <property type="match status" value="1"/>
</dbReference>
<dbReference type="SMART" id="SM00448">
    <property type="entry name" value="REC"/>
    <property type="match status" value="1"/>
</dbReference>
<gene>
    <name evidence="3" type="ORF">JOF56_005353</name>
</gene>
<comment type="caution">
    <text evidence="3">The sequence shown here is derived from an EMBL/GenBank/DDBJ whole genome shotgun (WGS) entry which is preliminary data.</text>
</comment>
<reference evidence="3 4" key="1">
    <citation type="submission" date="2021-03" db="EMBL/GenBank/DDBJ databases">
        <title>Sequencing the genomes of 1000 actinobacteria strains.</title>
        <authorList>
            <person name="Klenk H.-P."/>
        </authorList>
    </citation>
    <scope>NUCLEOTIDE SEQUENCE [LARGE SCALE GENOMIC DNA]</scope>
    <source>
        <strain evidence="3 4">DSM 46670</strain>
    </source>
</reference>
<dbReference type="RefSeq" id="WP_209642227.1">
    <property type="nucleotide sequence ID" value="NZ_JAGINW010000001.1"/>
</dbReference>
<dbReference type="Gene3D" id="3.40.50.2300">
    <property type="match status" value="1"/>
</dbReference>
<dbReference type="PANTHER" id="PTHR42872">
    <property type="entry name" value="PROTEIN-GLUTAMATE METHYLESTERASE/PROTEIN-GLUTAMINE GLUTAMINASE"/>
    <property type="match status" value="1"/>
</dbReference>
<dbReference type="InterPro" id="IPR001789">
    <property type="entry name" value="Sig_transdc_resp-reg_receiver"/>
</dbReference>
<dbReference type="PANTHER" id="PTHR42872:SF6">
    <property type="entry name" value="PROTEIN-GLUTAMATE METHYLESTERASE_PROTEIN-GLUTAMINE GLUTAMINASE"/>
    <property type="match status" value="1"/>
</dbReference>
<dbReference type="CDD" id="cd17535">
    <property type="entry name" value="REC_NarL-like"/>
    <property type="match status" value="1"/>
</dbReference>
<organism evidence="3 4">
    <name type="scientific">Kibdelosporangium banguiense</name>
    <dbReference type="NCBI Taxonomy" id="1365924"/>
    <lineage>
        <taxon>Bacteria</taxon>
        <taxon>Bacillati</taxon>
        <taxon>Actinomycetota</taxon>
        <taxon>Actinomycetes</taxon>
        <taxon>Pseudonocardiales</taxon>
        <taxon>Pseudonocardiaceae</taxon>
        <taxon>Kibdelosporangium</taxon>
    </lineage>
</organism>
<keyword evidence="1" id="KW-0597">Phosphoprotein</keyword>